<dbReference type="AlphaFoldDB" id="A0A4Y2SAB0"/>
<feature type="region of interest" description="Disordered" evidence="1">
    <location>
        <begin position="106"/>
        <end position="146"/>
    </location>
</feature>
<evidence type="ECO:0000256" key="1">
    <source>
        <dbReference type="SAM" id="MobiDB-lite"/>
    </source>
</evidence>
<evidence type="ECO:0000313" key="2">
    <source>
        <dbReference type="EMBL" id="GBN85164.1"/>
    </source>
</evidence>
<dbReference type="Proteomes" id="UP000499080">
    <property type="component" value="Unassembled WGS sequence"/>
</dbReference>
<comment type="caution">
    <text evidence="2">The sequence shown here is derived from an EMBL/GenBank/DDBJ whole genome shotgun (WGS) entry which is preliminary data.</text>
</comment>
<proteinExistence type="predicted"/>
<feature type="region of interest" description="Disordered" evidence="1">
    <location>
        <begin position="192"/>
        <end position="227"/>
    </location>
</feature>
<sequence>MSGAKRKRNVLNVKQKLEILQKLDNGESASTDAEDVLNEENTISHSAALQSVETLNFELVLEVRNRCVFCAECEEDSVTSSATFLFALQETSPVLCRTSYLGKGTTDKKMPEGAGVTVPNEPDGNSDLDEQMEMSPSLAANPTPIQVSKEIPDLTPFFRRAVTTYERPVSDLPYSRCQQIRDTIRHLGKLRNHGVRRSNPDAGRWKYSVIGRDDPANPERNHQQMGE</sequence>
<keyword evidence="3" id="KW-1185">Reference proteome</keyword>
<feature type="compositionally biased region" description="Basic and acidic residues" evidence="1">
    <location>
        <begin position="211"/>
        <end position="227"/>
    </location>
</feature>
<evidence type="ECO:0008006" key="4">
    <source>
        <dbReference type="Google" id="ProtNLM"/>
    </source>
</evidence>
<reference evidence="2 3" key="1">
    <citation type="journal article" date="2019" name="Sci. Rep.">
        <title>Orb-weaving spider Araneus ventricosus genome elucidates the spidroin gene catalogue.</title>
        <authorList>
            <person name="Kono N."/>
            <person name="Nakamura H."/>
            <person name="Ohtoshi R."/>
            <person name="Moran D.A.P."/>
            <person name="Shinohara A."/>
            <person name="Yoshida Y."/>
            <person name="Fujiwara M."/>
            <person name="Mori M."/>
            <person name="Tomita M."/>
            <person name="Arakawa K."/>
        </authorList>
    </citation>
    <scope>NUCLEOTIDE SEQUENCE [LARGE SCALE GENOMIC DNA]</scope>
</reference>
<gene>
    <name evidence="2" type="ORF">AVEN_163866_1</name>
</gene>
<accession>A0A4Y2SAB0</accession>
<dbReference type="EMBL" id="BGPR01020651">
    <property type="protein sequence ID" value="GBN85164.1"/>
    <property type="molecule type" value="Genomic_DNA"/>
</dbReference>
<organism evidence="2 3">
    <name type="scientific">Araneus ventricosus</name>
    <name type="common">Orbweaver spider</name>
    <name type="synonym">Epeira ventricosa</name>
    <dbReference type="NCBI Taxonomy" id="182803"/>
    <lineage>
        <taxon>Eukaryota</taxon>
        <taxon>Metazoa</taxon>
        <taxon>Ecdysozoa</taxon>
        <taxon>Arthropoda</taxon>
        <taxon>Chelicerata</taxon>
        <taxon>Arachnida</taxon>
        <taxon>Araneae</taxon>
        <taxon>Araneomorphae</taxon>
        <taxon>Entelegynae</taxon>
        <taxon>Araneoidea</taxon>
        <taxon>Araneidae</taxon>
        <taxon>Araneus</taxon>
    </lineage>
</organism>
<protein>
    <recommendedName>
        <fullName evidence="4">HTH psq-type domain-containing protein</fullName>
    </recommendedName>
</protein>
<evidence type="ECO:0000313" key="3">
    <source>
        <dbReference type="Proteomes" id="UP000499080"/>
    </source>
</evidence>
<name>A0A4Y2SAB0_ARAVE</name>